<dbReference type="Proteomes" id="UP000015101">
    <property type="component" value="Unassembled WGS sequence"/>
</dbReference>
<dbReference type="GeneID" id="20196294"/>
<dbReference type="PANTHER" id="PTHR48112:SF32">
    <property type="entry name" value="HIGH MOBILITY GROUP PROTEIN B3"/>
    <property type="match status" value="1"/>
</dbReference>
<keyword evidence="3 5" id="KW-0238">DNA-binding</keyword>
<reference evidence="8 10" key="2">
    <citation type="journal article" date="2013" name="Nature">
        <title>Insights into bilaterian evolution from three spiralian genomes.</title>
        <authorList>
            <person name="Simakov O."/>
            <person name="Marletaz F."/>
            <person name="Cho S.J."/>
            <person name="Edsinger-Gonzales E."/>
            <person name="Havlak P."/>
            <person name="Hellsten U."/>
            <person name="Kuo D.H."/>
            <person name="Larsson T."/>
            <person name="Lv J."/>
            <person name="Arendt D."/>
            <person name="Savage R."/>
            <person name="Osoegawa K."/>
            <person name="de Jong P."/>
            <person name="Grimwood J."/>
            <person name="Chapman J.A."/>
            <person name="Shapiro H."/>
            <person name="Aerts A."/>
            <person name="Otillar R.P."/>
            <person name="Terry A.Y."/>
            <person name="Boore J.L."/>
            <person name="Grigoriev I.V."/>
            <person name="Lindberg D.R."/>
            <person name="Seaver E.C."/>
            <person name="Weisblat D.A."/>
            <person name="Putnam N.H."/>
            <person name="Rokhsar D.S."/>
        </authorList>
    </citation>
    <scope>NUCLEOTIDE SEQUENCE</scope>
</reference>
<feature type="DNA-binding region" description="HMG box" evidence="5">
    <location>
        <begin position="66"/>
        <end position="132"/>
    </location>
</feature>
<dbReference type="CTD" id="20196294"/>
<dbReference type="EnsemblMetazoa" id="HelroT135540">
    <property type="protein sequence ID" value="HelroP135540"/>
    <property type="gene ID" value="HelroG135540"/>
</dbReference>
<organism evidence="9 10">
    <name type="scientific">Helobdella robusta</name>
    <name type="common">Californian leech</name>
    <dbReference type="NCBI Taxonomy" id="6412"/>
    <lineage>
        <taxon>Eukaryota</taxon>
        <taxon>Metazoa</taxon>
        <taxon>Spiralia</taxon>
        <taxon>Lophotrochozoa</taxon>
        <taxon>Annelida</taxon>
        <taxon>Clitellata</taxon>
        <taxon>Hirudinea</taxon>
        <taxon>Rhynchobdellida</taxon>
        <taxon>Glossiphoniidae</taxon>
        <taxon>Helobdella</taxon>
    </lineage>
</organism>
<dbReference type="KEGG" id="hro:HELRODRAFT_135540"/>
<dbReference type="EMBL" id="KB095858">
    <property type="protein sequence ID" value="ESO11085.1"/>
    <property type="molecule type" value="Genomic_DNA"/>
</dbReference>
<comment type="similarity">
    <text evidence="2">Belongs to the HMGB family.</text>
</comment>
<dbReference type="SUPFAM" id="SSF47095">
    <property type="entry name" value="HMG-box"/>
    <property type="match status" value="2"/>
</dbReference>
<dbReference type="InterPro" id="IPR036910">
    <property type="entry name" value="HMG_box_dom_sf"/>
</dbReference>
<dbReference type="STRING" id="6412.T1EI94"/>
<evidence type="ECO:0000313" key="10">
    <source>
        <dbReference type="Proteomes" id="UP000015101"/>
    </source>
</evidence>
<reference evidence="9" key="3">
    <citation type="submission" date="2015-06" db="UniProtKB">
        <authorList>
            <consortium name="EnsemblMetazoa"/>
        </authorList>
    </citation>
    <scope>IDENTIFICATION</scope>
</reference>
<dbReference type="InterPro" id="IPR009071">
    <property type="entry name" value="HMG_box_dom"/>
</dbReference>
<dbReference type="PRINTS" id="PR00886">
    <property type="entry name" value="HIGHMOBLTY12"/>
</dbReference>
<dbReference type="FunFam" id="1.10.30.10:FF:000062">
    <property type="entry name" value="Hmg-1.1"/>
    <property type="match status" value="1"/>
</dbReference>
<dbReference type="PROSITE" id="PS50118">
    <property type="entry name" value="HMG_BOX_2"/>
    <property type="match status" value="2"/>
</dbReference>
<dbReference type="AlphaFoldDB" id="T1EI94"/>
<name>T1EI94_HELRO</name>
<dbReference type="GO" id="GO:0003677">
    <property type="term" value="F:DNA binding"/>
    <property type="evidence" value="ECO:0007669"/>
    <property type="project" value="UniProtKB-UniRule"/>
</dbReference>
<dbReference type="Pfam" id="PF00505">
    <property type="entry name" value="HMG_box"/>
    <property type="match status" value="2"/>
</dbReference>
<gene>
    <name evidence="9" type="primary">20196294</name>
    <name evidence="8" type="ORF">HELRODRAFT_135540</name>
</gene>
<dbReference type="InParanoid" id="T1EI94"/>
<accession>T1EI94</accession>
<feature type="domain" description="HMG box" evidence="7">
    <location>
        <begin position="1"/>
        <end position="49"/>
    </location>
</feature>
<dbReference type="eggNOG" id="KOG0381">
    <property type="taxonomic scope" value="Eukaryota"/>
</dbReference>
<evidence type="ECO:0000256" key="1">
    <source>
        <dbReference type="ARBA" id="ARBA00004123"/>
    </source>
</evidence>
<dbReference type="Gene3D" id="1.10.30.10">
    <property type="entry name" value="High mobility group box domain"/>
    <property type="match status" value="2"/>
</dbReference>
<reference evidence="10" key="1">
    <citation type="submission" date="2012-12" db="EMBL/GenBank/DDBJ databases">
        <authorList>
            <person name="Hellsten U."/>
            <person name="Grimwood J."/>
            <person name="Chapman J.A."/>
            <person name="Shapiro H."/>
            <person name="Aerts A."/>
            <person name="Otillar R.P."/>
            <person name="Terry A.Y."/>
            <person name="Boore J.L."/>
            <person name="Simakov O."/>
            <person name="Marletaz F."/>
            <person name="Cho S.-J."/>
            <person name="Edsinger-Gonzales E."/>
            <person name="Havlak P."/>
            <person name="Kuo D.-H."/>
            <person name="Larsson T."/>
            <person name="Lv J."/>
            <person name="Arendt D."/>
            <person name="Savage R."/>
            <person name="Osoegawa K."/>
            <person name="de Jong P."/>
            <person name="Lindberg D.R."/>
            <person name="Seaver E.C."/>
            <person name="Weisblat D.A."/>
            <person name="Putnam N.H."/>
            <person name="Grigoriev I.V."/>
            <person name="Rokhsar D.S."/>
        </authorList>
    </citation>
    <scope>NUCLEOTIDE SEQUENCE</scope>
</reference>
<protein>
    <recommendedName>
        <fullName evidence="7">HMG box domain-containing protein</fullName>
    </recommendedName>
</protein>
<evidence type="ECO:0000256" key="6">
    <source>
        <dbReference type="SAM" id="MobiDB-lite"/>
    </source>
</evidence>
<dbReference type="OrthoDB" id="1919336at2759"/>
<evidence type="ECO:0000313" key="9">
    <source>
        <dbReference type="EnsemblMetazoa" id="HelroP135540"/>
    </source>
</evidence>
<comment type="subcellular location">
    <subcellularLocation>
        <location evidence="1">Nucleus</location>
    </subcellularLocation>
</comment>
<proteinExistence type="inferred from homology"/>
<evidence type="ECO:0000256" key="4">
    <source>
        <dbReference type="ARBA" id="ARBA00023242"/>
    </source>
</evidence>
<dbReference type="GO" id="GO:0005634">
    <property type="term" value="C:nucleus"/>
    <property type="evidence" value="ECO:0007669"/>
    <property type="project" value="UniProtKB-SubCell"/>
</dbReference>
<feature type="region of interest" description="Disordered" evidence="6">
    <location>
        <begin position="168"/>
        <end position="194"/>
    </location>
</feature>
<feature type="compositionally biased region" description="Basic and acidic residues" evidence="6">
    <location>
        <begin position="169"/>
        <end position="187"/>
    </location>
</feature>
<keyword evidence="4 5" id="KW-0539">Nucleus</keyword>
<dbReference type="EMBL" id="AMQM01002819">
    <property type="status" value="NOT_ANNOTATED_CDS"/>
    <property type="molecule type" value="Genomic_DNA"/>
</dbReference>
<evidence type="ECO:0000313" key="8">
    <source>
        <dbReference type="EMBL" id="ESO11085.1"/>
    </source>
</evidence>
<dbReference type="HOGENOM" id="CLU_082854_0_1_1"/>
<dbReference type="OMA" id="QEGMANY"/>
<dbReference type="RefSeq" id="XP_009011354.1">
    <property type="nucleotide sequence ID" value="XM_009013106.1"/>
</dbReference>
<feature type="domain" description="HMG box" evidence="7">
    <location>
        <begin position="66"/>
        <end position="132"/>
    </location>
</feature>
<dbReference type="InterPro" id="IPR050342">
    <property type="entry name" value="HMGB"/>
</dbReference>
<evidence type="ECO:0000256" key="3">
    <source>
        <dbReference type="ARBA" id="ARBA00023125"/>
    </source>
</evidence>
<evidence type="ECO:0000259" key="7">
    <source>
        <dbReference type="PROSITE" id="PS50118"/>
    </source>
</evidence>
<dbReference type="PANTHER" id="PTHR48112">
    <property type="entry name" value="HIGH MOBILITY GROUP PROTEIN DSP1"/>
    <property type="match status" value="1"/>
</dbReference>
<feature type="DNA-binding region" description="HMG box" evidence="5">
    <location>
        <begin position="1"/>
        <end position="49"/>
    </location>
</feature>
<sequence>NPGEPLSSTEFFKQACEMWKNFSKEDKKKYEEMEALDLVRYQEGMANYVPTGGEKRKRNKKDSNVPKAAMSAYAYFSLEQRQKMTANFPAMPARQVTKELGEKWKLCKNKTKYQIMAAKDKERYESEIALYISASASIVRSVCSSAKEPAISKNSTKSKFKPLTKKRKVEIERYNDGDNDETPKEKVEDDEDGE</sequence>
<keyword evidence="10" id="KW-1185">Reference proteome</keyword>
<evidence type="ECO:0000256" key="2">
    <source>
        <dbReference type="ARBA" id="ARBA00008774"/>
    </source>
</evidence>
<dbReference type="SMART" id="SM00398">
    <property type="entry name" value="HMG"/>
    <property type="match status" value="2"/>
</dbReference>
<evidence type="ECO:0000256" key="5">
    <source>
        <dbReference type="PROSITE-ProRule" id="PRU00267"/>
    </source>
</evidence>